<reference evidence="1" key="1">
    <citation type="submission" date="2014-09" db="EMBL/GenBank/DDBJ databases">
        <authorList>
            <person name="Magalhaes I.L.F."/>
            <person name="Oliveira U."/>
            <person name="Santos F.R."/>
            <person name="Vidigal T.H.D.A."/>
            <person name="Brescovit A.D."/>
            <person name="Santos A.J."/>
        </authorList>
    </citation>
    <scope>NUCLEOTIDE SEQUENCE</scope>
    <source>
        <tissue evidence="1">Shoot tissue taken approximately 20 cm above the soil surface</tissue>
    </source>
</reference>
<proteinExistence type="predicted"/>
<sequence>MASVISTQRNTLRITSVPGKVCFSWKLRMMVQQKTWRSSAYPYMPSPASTWPAL</sequence>
<dbReference type="AlphaFoldDB" id="A0A0A9CG42"/>
<name>A0A0A9CG42_ARUDO</name>
<dbReference type="EMBL" id="GBRH01224467">
    <property type="protein sequence ID" value="JAD73428.1"/>
    <property type="molecule type" value="Transcribed_RNA"/>
</dbReference>
<reference evidence="1" key="2">
    <citation type="journal article" date="2015" name="Data Brief">
        <title>Shoot transcriptome of the giant reed, Arundo donax.</title>
        <authorList>
            <person name="Barrero R.A."/>
            <person name="Guerrero F.D."/>
            <person name="Moolhuijzen P."/>
            <person name="Goolsby J.A."/>
            <person name="Tidwell J."/>
            <person name="Bellgard S.E."/>
            <person name="Bellgard M.I."/>
        </authorList>
    </citation>
    <scope>NUCLEOTIDE SEQUENCE</scope>
    <source>
        <tissue evidence="1">Shoot tissue taken approximately 20 cm above the soil surface</tissue>
    </source>
</reference>
<evidence type="ECO:0000313" key="1">
    <source>
        <dbReference type="EMBL" id="JAD73428.1"/>
    </source>
</evidence>
<accession>A0A0A9CG42</accession>
<organism evidence="1">
    <name type="scientific">Arundo donax</name>
    <name type="common">Giant reed</name>
    <name type="synonym">Donax arundinaceus</name>
    <dbReference type="NCBI Taxonomy" id="35708"/>
    <lineage>
        <taxon>Eukaryota</taxon>
        <taxon>Viridiplantae</taxon>
        <taxon>Streptophyta</taxon>
        <taxon>Embryophyta</taxon>
        <taxon>Tracheophyta</taxon>
        <taxon>Spermatophyta</taxon>
        <taxon>Magnoliopsida</taxon>
        <taxon>Liliopsida</taxon>
        <taxon>Poales</taxon>
        <taxon>Poaceae</taxon>
        <taxon>PACMAD clade</taxon>
        <taxon>Arundinoideae</taxon>
        <taxon>Arundineae</taxon>
        <taxon>Arundo</taxon>
    </lineage>
</organism>
<protein>
    <submittedName>
        <fullName evidence="1">Uncharacterized protein</fullName>
    </submittedName>
</protein>